<dbReference type="Gene3D" id="3.30.230.10">
    <property type="match status" value="1"/>
</dbReference>
<dbReference type="PRINTS" id="PR00959">
    <property type="entry name" value="MEVGALKINASE"/>
</dbReference>
<dbReference type="GO" id="GO:0019287">
    <property type="term" value="P:isopentenyl diphosphate biosynthetic process, mevalonate pathway"/>
    <property type="evidence" value="ECO:0007669"/>
    <property type="project" value="UniProtKB-UniPathway"/>
</dbReference>
<dbReference type="GO" id="GO:0004496">
    <property type="term" value="F:mevalonate kinase activity"/>
    <property type="evidence" value="ECO:0007669"/>
    <property type="project" value="UniProtKB-EC"/>
</dbReference>
<evidence type="ECO:0000256" key="11">
    <source>
        <dbReference type="ARBA" id="ARBA00023098"/>
    </source>
</evidence>
<dbReference type="PROSITE" id="PS00627">
    <property type="entry name" value="GHMP_KINASES_ATP"/>
    <property type="match status" value="1"/>
</dbReference>
<dbReference type="GO" id="GO:0006696">
    <property type="term" value="P:ergosterol biosynthetic process"/>
    <property type="evidence" value="ECO:0007669"/>
    <property type="project" value="TreeGrafter"/>
</dbReference>
<protein>
    <recommendedName>
        <fullName evidence="3 14">Mevalonate kinase</fullName>
        <shortName evidence="14">MK</shortName>
        <ecNumber evidence="3 14">2.7.1.36</ecNumber>
    </recommendedName>
</protein>
<keyword evidence="9 14" id="KW-0067">ATP-binding</keyword>
<dbReference type="Proteomes" id="UP000268162">
    <property type="component" value="Unassembled WGS sequence"/>
</dbReference>
<evidence type="ECO:0000313" key="17">
    <source>
        <dbReference type="EMBL" id="RKP35249.1"/>
    </source>
</evidence>
<evidence type="ECO:0000256" key="6">
    <source>
        <dbReference type="ARBA" id="ARBA00022679"/>
    </source>
</evidence>
<dbReference type="GO" id="GO:0005524">
    <property type="term" value="F:ATP binding"/>
    <property type="evidence" value="ECO:0007669"/>
    <property type="project" value="UniProtKB-KW"/>
</dbReference>
<dbReference type="SUPFAM" id="SSF55060">
    <property type="entry name" value="GHMP Kinase, C-terminal domain"/>
    <property type="match status" value="1"/>
</dbReference>
<accession>A0A4V1J4E2</accession>
<keyword evidence="8 14" id="KW-0418">Kinase</keyword>
<name>A0A4V1J4E2_9FUNG</name>
<evidence type="ECO:0000259" key="16">
    <source>
        <dbReference type="Pfam" id="PF08544"/>
    </source>
</evidence>
<dbReference type="STRING" id="215637.A0A4V1J4E2"/>
<keyword evidence="14" id="KW-0753">Steroid metabolism</keyword>
<dbReference type="GO" id="GO:0005829">
    <property type="term" value="C:cytosol"/>
    <property type="evidence" value="ECO:0007669"/>
    <property type="project" value="TreeGrafter"/>
</dbReference>
<keyword evidence="7 14" id="KW-0547">Nucleotide-binding</keyword>
<keyword evidence="11 14" id="KW-0443">Lipid metabolism</keyword>
<comment type="catalytic activity">
    <reaction evidence="12">
        <text>(R)-mevalonate + ATP = (R)-5-phosphomevalonate + ADP + H(+)</text>
        <dbReference type="Rhea" id="RHEA:17065"/>
        <dbReference type="ChEBI" id="CHEBI:15378"/>
        <dbReference type="ChEBI" id="CHEBI:30616"/>
        <dbReference type="ChEBI" id="CHEBI:36464"/>
        <dbReference type="ChEBI" id="CHEBI:58146"/>
        <dbReference type="ChEBI" id="CHEBI:456216"/>
        <dbReference type="EC" id="2.7.1.36"/>
    </reaction>
    <physiologicalReaction direction="left-to-right" evidence="12">
        <dbReference type="Rhea" id="RHEA:17066"/>
    </physiologicalReaction>
</comment>
<evidence type="ECO:0000256" key="3">
    <source>
        <dbReference type="ARBA" id="ARBA00012103"/>
    </source>
</evidence>
<reference evidence="18" key="1">
    <citation type="journal article" date="2018" name="Nat. Microbiol.">
        <title>Leveraging single-cell genomics to expand the fungal tree of life.</title>
        <authorList>
            <person name="Ahrendt S.R."/>
            <person name="Quandt C.A."/>
            <person name="Ciobanu D."/>
            <person name="Clum A."/>
            <person name="Salamov A."/>
            <person name="Andreopoulos B."/>
            <person name="Cheng J.F."/>
            <person name="Woyke T."/>
            <person name="Pelin A."/>
            <person name="Henrissat B."/>
            <person name="Reynolds N.K."/>
            <person name="Benny G.L."/>
            <person name="Smith M.E."/>
            <person name="James T.Y."/>
            <person name="Grigoriev I.V."/>
        </authorList>
    </citation>
    <scope>NUCLEOTIDE SEQUENCE [LARGE SCALE GENOMIC DNA]</scope>
    <source>
        <strain evidence="18">RSA 468</strain>
    </source>
</reference>
<keyword evidence="5 14" id="KW-0444">Lipid biosynthesis</keyword>
<feature type="domain" description="GHMP kinase N-terminal" evidence="15">
    <location>
        <begin position="118"/>
        <end position="200"/>
    </location>
</feature>
<dbReference type="Pfam" id="PF00288">
    <property type="entry name" value="GHMP_kinases_N"/>
    <property type="match status" value="1"/>
</dbReference>
<dbReference type="GO" id="GO:0005840">
    <property type="term" value="C:ribosome"/>
    <property type="evidence" value="ECO:0007669"/>
    <property type="project" value="UniProtKB-KW"/>
</dbReference>
<evidence type="ECO:0000256" key="13">
    <source>
        <dbReference type="ARBA" id="ARBA00029438"/>
    </source>
</evidence>
<evidence type="ECO:0000256" key="14">
    <source>
        <dbReference type="RuleBase" id="RU363087"/>
    </source>
</evidence>
<feature type="domain" description="GHMP kinase C-terminal" evidence="16">
    <location>
        <begin position="285"/>
        <end position="347"/>
    </location>
</feature>
<comment type="subcellular location">
    <subcellularLocation>
        <location evidence="1 14">Cytoplasm</location>
    </subcellularLocation>
</comment>
<dbReference type="InterPro" id="IPR036554">
    <property type="entry name" value="GHMP_kinase_C_sf"/>
</dbReference>
<organism evidence="17 18">
    <name type="scientific">Dimargaris cristalligena</name>
    <dbReference type="NCBI Taxonomy" id="215637"/>
    <lineage>
        <taxon>Eukaryota</taxon>
        <taxon>Fungi</taxon>
        <taxon>Fungi incertae sedis</taxon>
        <taxon>Zoopagomycota</taxon>
        <taxon>Kickxellomycotina</taxon>
        <taxon>Dimargaritomycetes</taxon>
        <taxon>Dimargaritales</taxon>
        <taxon>Dimargaritaceae</taxon>
        <taxon>Dimargaris</taxon>
    </lineage>
</organism>
<comment type="similarity">
    <text evidence="2 14">Belongs to the GHMP kinase family. Mevalonate kinase subfamily.</text>
</comment>
<sequence length="414" mass="44219">MATNEFLISAPGKVILFGEHAVVYEKAAVAASVGLRTYLWFSTNLLPIIQLNLSDVGVDIALPLDQVPLLETDDSHPSTLEDRFRPLVQSLAPTGQAAALAFLYLFSLLALQYQRAHPDTHRLSGITVIMKSSIPVGAGLGSSASFSTCVAAALLTHFGLIDSTHSQDSLDLINHWTFRAEQMIHGQSSGVDNSITVFGGAKLYRKGVGMTHLAEFTSLRFLLVNTGIPKNTKNMVAGVAALRGQLPLVVDPLLAAIDGISLTFQHLLEAKHQISDSGSDSSPLPALGQNQRIAQLITLNQALLALLGVSHPTLDNLGLLAQRHGLASKLTGGGGGGCALIWIPDGTPPTTVDQLKSDLMEQNYTYYDTDIGCPGVQYLRAPKELNQARDILTTTSSFSGDENLILSSLAWANY</sequence>
<dbReference type="InterPro" id="IPR014721">
    <property type="entry name" value="Ribsml_uS5_D2-typ_fold_subgr"/>
</dbReference>
<dbReference type="Pfam" id="PF08544">
    <property type="entry name" value="GHMP_kinases_C"/>
    <property type="match status" value="1"/>
</dbReference>
<evidence type="ECO:0000313" key="18">
    <source>
        <dbReference type="Proteomes" id="UP000268162"/>
    </source>
</evidence>
<gene>
    <name evidence="17" type="ORF">BJ085DRAFT_41112</name>
</gene>
<dbReference type="NCBIfam" id="TIGR00549">
    <property type="entry name" value="mevalon_kin"/>
    <property type="match status" value="1"/>
</dbReference>
<comment type="pathway">
    <text evidence="13 14">Isoprenoid biosynthesis; isopentenyl diphosphate biosynthesis via mevalonate pathway; isopentenyl diphosphate from (R)-mevalonate: step 1/3.</text>
</comment>
<keyword evidence="6 14" id="KW-0808">Transferase</keyword>
<evidence type="ECO:0000256" key="10">
    <source>
        <dbReference type="ARBA" id="ARBA00022842"/>
    </source>
</evidence>
<proteinExistence type="inferred from homology"/>
<dbReference type="EMBL" id="ML002919">
    <property type="protein sequence ID" value="RKP35249.1"/>
    <property type="molecule type" value="Genomic_DNA"/>
</dbReference>
<comment type="function">
    <text evidence="14">Mevalonate kinase; part of the second module of ergosterol biosynthesis pathway that includes the middle steps of the pathway. The second module is carried out in the vacuole and involves the formation of farnesyl diphosphate, which is also an important intermediate in the biosynthesis of ubiquinone, dolichol, heme and prenylated proteins.</text>
</comment>
<dbReference type="PANTHER" id="PTHR43290:SF2">
    <property type="entry name" value="MEVALONATE KINASE"/>
    <property type="match status" value="1"/>
</dbReference>
<dbReference type="SUPFAM" id="SSF54211">
    <property type="entry name" value="Ribosomal protein S5 domain 2-like"/>
    <property type="match status" value="1"/>
</dbReference>
<keyword evidence="17" id="KW-0687">Ribonucleoprotein</keyword>
<evidence type="ECO:0000259" key="15">
    <source>
        <dbReference type="Pfam" id="PF00288"/>
    </source>
</evidence>
<evidence type="ECO:0000256" key="7">
    <source>
        <dbReference type="ARBA" id="ARBA00022741"/>
    </source>
</evidence>
<dbReference type="OrthoDB" id="1652964at2759"/>
<keyword evidence="4 14" id="KW-0963">Cytoplasm</keyword>
<keyword evidence="17" id="KW-0689">Ribosomal protein</keyword>
<dbReference type="Gene3D" id="3.30.70.890">
    <property type="entry name" value="GHMP kinase, C-terminal domain"/>
    <property type="match status" value="1"/>
</dbReference>
<evidence type="ECO:0000256" key="4">
    <source>
        <dbReference type="ARBA" id="ARBA00022490"/>
    </source>
</evidence>
<keyword evidence="10" id="KW-0460">Magnesium</keyword>
<dbReference type="PANTHER" id="PTHR43290">
    <property type="entry name" value="MEVALONATE KINASE"/>
    <property type="match status" value="1"/>
</dbReference>
<dbReference type="InterPro" id="IPR006203">
    <property type="entry name" value="GHMP_knse_ATP-bd_CS"/>
</dbReference>
<evidence type="ECO:0000256" key="1">
    <source>
        <dbReference type="ARBA" id="ARBA00004496"/>
    </source>
</evidence>
<keyword evidence="18" id="KW-1185">Reference proteome</keyword>
<dbReference type="InterPro" id="IPR013750">
    <property type="entry name" value="GHMP_kinase_C_dom"/>
</dbReference>
<dbReference type="EC" id="2.7.1.36" evidence="3 14"/>
<dbReference type="InterPro" id="IPR006204">
    <property type="entry name" value="GHMP_kinase_N_dom"/>
</dbReference>
<keyword evidence="14" id="KW-1207">Sterol metabolism</keyword>
<evidence type="ECO:0000256" key="12">
    <source>
        <dbReference type="ARBA" id="ARBA00029310"/>
    </source>
</evidence>
<dbReference type="InterPro" id="IPR020568">
    <property type="entry name" value="Ribosomal_Su5_D2-typ_SF"/>
</dbReference>
<evidence type="ECO:0000256" key="2">
    <source>
        <dbReference type="ARBA" id="ARBA00006495"/>
    </source>
</evidence>
<keyword evidence="14" id="KW-0756">Sterol biosynthesis</keyword>
<evidence type="ECO:0000256" key="5">
    <source>
        <dbReference type="ARBA" id="ARBA00022516"/>
    </source>
</evidence>
<evidence type="ECO:0000256" key="9">
    <source>
        <dbReference type="ARBA" id="ARBA00022840"/>
    </source>
</evidence>
<evidence type="ECO:0000256" key="8">
    <source>
        <dbReference type="ARBA" id="ARBA00022777"/>
    </source>
</evidence>
<dbReference type="InterPro" id="IPR006205">
    <property type="entry name" value="Mev_gal_kin"/>
</dbReference>
<dbReference type="UniPathway" id="UPA00057">
    <property type="reaction ID" value="UER00098"/>
</dbReference>
<keyword evidence="14" id="KW-0752">Steroid biosynthesis</keyword>
<dbReference type="AlphaFoldDB" id="A0A4V1J4E2"/>